<dbReference type="GO" id="GO:0006506">
    <property type="term" value="P:GPI anchor biosynthetic process"/>
    <property type="evidence" value="ECO:0007669"/>
    <property type="project" value="TreeGrafter"/>
</dbReference>
<keyword evidence="1" id="KW-0812">Transmembrane</keyword>
<feature type="chain" id="PRO_5025460065" evidence="2">
    <location>
        <begin position="18"/>
        <end position="228"/>
    </location>
</feature>
<dbReference type="EMBL" id="MU004232">
    <property type="protein sequence ID" value="KAF2672099.1"/>
    <property type="molecule type" value="Genomic_DNA"/>
</dbReference>
<dbReference type="Pfam" id="PF10333">
    <property type="entry name" value="Pga1"/>
    <property type="match status" value="1"/>
</dbReference>
<gene>
    <name evidence="3" type="ORF">BT63DRAFT_452595</name>
</gene>
<dbReference type="GO" id="GO:0031501">
    <property type="term" value="C:mannosyltransferase complex"/>
    <property type="evidence" value="ECO:0007669"/>
    <property type="project" value="TreeGrafter"/>
</dbReference>
<dbReference type="PANTHER" id="PTHR28022">
    <property type="entry name" value="GPI MANNOSYLTRANSFERASE 2 SUBUNIT PGA1"/>
    <property type="match status" value="1"/>
</dbReference>
<protein>
    <submittedName>
        <fullName evidence="3">Uncharacterized protein</fullName>
    </submittedName>
</protein>
<keyword evidence="1" id="KW-0472">Membrane</keyword>
<sequence>MNLQWLFSLAFYTFVQANVEKTIFLAPPKTTLPDAGPTLETLCLDQLTPSRAQVQTLLPVQFGRHTESWYLLRSLNTGQRYEVRLCWSATQPSDFHLSTFTLPEVFDNPSLIASLANYSDNQQLKHKSGACPTTSPSSPTTTKDSLLFLKIKATPEFLSSNITLMKNPPEVLVDIILDPFLLNIIPQSLVPIGLYIIAIGIAGYVLSGSISRWLSRRAQLPKTKDKAI</sequence>
<evidence type="ECO:0000313" key="3">
    <source>
        <dbReference type="EMBL" id="KAF2672099.1"/>
    </source>
</evidence>
<dbReference type="GO" id="GO:0000030">
    <property type="term" value="F:mannosyltransferase activity"/>
    <property type="evidence" value="ECO:0007669"/>
    <property type="project" value="TreeGrafter"/>
</dbReference>
<dbReference type="InterPro" id="IPR019433">
    <property type="entry name" value="GPI_ManTrfase_II_coact_Pga1"/>
</dbReference>
<evidence type="ECO:0000256" key="2">
    <source>
        <dbReference type="SAM" id="SignalP"/>
    </source>
</evidence>
<dbReference type="Proteomes" id="UP000799302">
    <property type="component" value="Unassembled WGS sequence"/>
</dbReference>
<keyword evidence="4" id="KW-1185">Reference proteome</keyword>
<dbReference type="OrthoDB" id="3360032at2759"/>
<name>A0A6A6UIR8_9PEZI</name>
<keyword evidence="2" id="KW-0732">Signal</keyword>
<feature type="signal peptide" evidence="2">
    <location>
        <begin position="1"/>
        <end position="17"/>
    </location>
</feature>
<reference evidence="3" key="1">
    <citation type="journal article" date="2020" name="Stud. Mycol.">
        <title>101 Dothideomycetes genomes: a test case for predicting lifestyles and emergence of pathogens.</title>
        <authorList>
            <person name="Haridas S."/>
            <person name="Albert R."/>
            <person name="Binder M."/>
            <person name="Bloem J."/>
            <person name="Labutti K."/>
            <person name="Salamov A."/>
            <person name="Andreopoulos B."/>
            <person name="Baker S."/>
            <person name="Barry K."/>
            <person name="Bills G."/>
            <person name="Bluhm B."/>
            <person name="Cannon C."/>
            <person name="Castanera R."/>
            <person name="Culley D."/>
            <person name="Daum C."/>
            <person name="Ezra D."/>
            <person name="Gonzalez J."/>
            <person name="Henrissat B."/>
            <person name="Kuo A."/>
            <person name="Liang C."/>
            <person name="Lipzen A."/>
            <person name="Lutzoni F."/>
            <person name="Magnuson J."/>
            <person name="Mondo S."/>
            <person name="Nolan M."/>
            <person name="Ohm R."/>
            <person name="Pangilinan J."/>
            <person name="Park H.-J."/>
            <person name="Ramirez L."/>
            <person name="Alfaro M."/>
            <person name="Sun H."/>
            <person name="Tritt A."/>
            <person name="Yoshinaga Y."/>
            <person name="Zwiers L.-H."/>
            <person name="Turgeon B."/>
            <person name="Goodwin S."/>
            <person name="Spatafora J."/>
            <person name="Crous P."/>
            <person name="Grigoriev I."/>
        </authorList>
    </citation>
    <scope>NUCLEOTIDE SEQUENCE</scope>
    <source>
        <strain evidence="3">CBS 115976</strain>
    </source>
</reference>
<dbReference type="PANTHER" id="PTHR28022:SF1">
    <property type="entry name" value="GPI MANNOSYLTRANSFERASE 2 SUBUNIT PGA1"/>
    <property type="match status" value="1"/>
</dbReference>
<evidence type="ECO:0000313" key="4">
    <source>
        <dbReference type="Proteomes" id="UP000799302"/>
    </source>
</evidence>
<dbReference type="AlphaFoldDB" id="A0A6A6UIR8"/>
<organism evidence="3 4">
    <name type="scientific">Microthyrium microscopicum</name>
    <dbReference type="NCBI Taxonomy" id="703497"/>
    <lineage>
        <taxon>Eukaryota</taxon>
        <taxon>Fungi</taxon>
        <taxon>Dikarya</taxon>
        <taxon>Ascomycota</taxon>
        <taxon>Pezizomycotina</taxon>
        <taxon>Dothideomycetes</taxon>
        <taxon>Dothideomycetes incertae sedis</taxon>
        <taxon>Microthyriales</taxon>
        <taxon>Microthyriaceae</taxon>
        <taxon>Microthyrium</taxon>
    </lineage>
</organism>
<accession>A0A6A6UIR8</accession>
<evidence type="ECO:0000256" key="1">
    <source>
        <dbReference type="SAM" id="Phobius"/>
    </source>
</evidence>
<feature type="transmembrane region" description="Helical" evidence="1">
    <location>
        <begin position="192"/>
        <end position="214"/>
    </location>
</feature>
<proteinExistence type="predicted"/>
<keyword evidence="1" id="KW-1133">Transmembrane helix</keyword>
<dbReference type="GO" id="GO:0005789">
    <property type="term" value="C:endoplasmic reticulum membrane"/>
    <property type="evidence" value="ECO:0007669"/>
    <property type="project" value="TreeGrafter"/>
</dbReference>